<evidence type="ECO:0000256" key="5">
    <source>
        <dbReference type="ARBA" id="ARBA00022801"/>
    </source>
</evidence>
<keyword evidence="3" id="KW-0858">Xylan degradation</keyword>
<sequence length="212" mass="23158">MKLMKFIVVLLLSFSISHAFCQYEAIQPQGIYTSDFNIDDTPRLITYYMPLNWGKKDSYPLIVILHDANSNAQNTIKSLGDIIHAKADSGDCVVLYPDAVAGHWNSKTGAPLPATDSINDAGFISIMVDFFIQQYKCDPKQLYVIGVGNGGDMAKLLNCFIANKYAAIASINGGDKANPCPNSPTANSLEINAPPKDAIKQALDFVVQHEKQ</sequence>
<keyword evidence="4 8" id="KW-0732">Signal</keyword>
<dbReference type="InterPro" id="IPR043595">
    <property type="entry name" value="FaeB/C/D"/>
</dbReference>
<keyword evidence="6" id="KW-0119">Carbohydrate metabolism</keyword>
<feature type="signal peptide" evidence="8">
    <location>
        <begin position="1"/>
        <end position="19"/>
    </location>
</feature>
<dbReference type="GO" id="GO:0030600">
    <property type="term" value="F:feruloyl esterase activity"/>
    <property type="evidence" value="ECO:0007669"/>
    <property type="project" value="InterPro"/>
</dbReference>
<protein>
    <submittedName>
        <fullName evidence="9">Uncharacterized protein</fullName>
    </submittedName>
</protein>
<dbReference type="Gene3D" id="3.40.50.1820">
    <property type="entry name" value="alpha/beta hydrolase"/>
    <property type="match status" value="1"/>
</dbReference>
<gene>
    <name evidence="9" type="ORF">FC093_06020</name>
</gene>
<dbReference type="GO" id="GO:0005576">
    <property type="term" value="C:extracellular region"/>
    <property type="evidence" value="ECO:0007669"/>
    <property type="project" value="UniProtKB-SubCell"/>
</dbReference>
<dbReference type="GO" id="GO:0045493">
    <property type="term" value="P:xylan catabolic process"/>
    <property type="evidence" value="ECO:0007669"/>
    <property type="project" value="UniProtKB-KW"/>
</dbReference>
<dbReference type="EMBL" id="SZQL01000003">
    <property type="protein sequence ID" value="TKK70299.1"/>
    <property type="molecule type" value="Genomic_DNA"/>
</dbReference>
<evidence type="ECO:0000256" key="7">
    <source>
        <dbReference type="ARBA" id="ARBA00023326"/>
    </source>
</evidence>
<dbReference type="InterPro" id="IPR029058">
    <property type="entry name" value="AB_hydrolase_fold"/>
</dbReference>
<comment type="subcellular location">
    <subcellularLocation>
        <location evidence="1">Secreted</location>
    </subcellularLocation>
</comment>
<evidence type="ECO:0000256" key="8">
    <source>
        <dbReference type="SAM" id="SignalP"/>
    </source>
</evidence>
<dbReference type="AlphaFoldDB" id="A0A4U3L771"/>
<proteinExistence type="predicted"/>
<organism evidence="9 10">
    <name type="scientific">Ilyomonas limi</name>
    <dbReference type="NCBI Taxonomy" id="2575867"/>
    <lineage>
        <taxon>Bacteria</taxon>
        <taxon>Pseudomonadati</taxon>
        <taxon>Bacteroidota</taxon>
        <taxon>Chitinophagia</taxon>
        <taxon>Chitinophagales</taxon>
        <taxon>Chitinophagaceae</taxon>
        <taxon>Ilyomonas</taxon>
    </lineage>
</organism>
<reference evidence="9 10" key="1">
    <citation type="submission" date="2019-05" db="EMBL/GenBank/DDBJ databases">
        <title>Panacibacter sp. strain 17mud1-8 Genome sequencing and assembly.</title>
        <authorList>
            <person name="Chhetri G."/>
        </authorList>
    </citation>
    <scope>NUCLEOTIDE SEQUENCE [LARGE SCALE GENOMIC DNA]</scope>
    <source>
        <strain evidence="9 10">17mud1-8</strain>
    </source>
</reference>
<keyword evidence="7" id="KW-0624">Polysaccharide degradation</keyword>
<name>A0A4U3L771_9BACT</name>
<evidence type="ECO:0000256" key="4">
    <source>
        <dbReference type="ARBA" id="ARBA00022729"/>
    </source>
</evidence>
<keyword evidence="10" id="KW-1185">Reference proteome</keyword>
<keyword evidence="5" id="KW-0378">Hydrolase</keyword>
<feature type="chain" id="PRO_5020552884" evidence="8">
    <location>
        <begin position="20"/>
        <end position="212"/>
    </location>
</feature>
<accession>A0A4U3L771</accession>
<evidence type="ECO:0000256" key="6">
    <source>
        <dbReference type="ARBA" id="ARBA00023277"/>
    </source>
</evidence>
<evidence type="ECO:0000256" key="3">
    <source>
        <dbReference type="ARBA" id="ARBA00022651"/>
    </source>
</evidence>
<evidence type="ECO:0000256" key="2">
    <source>
        <dbReference type="ARBA" id="ARBA00022525"/>
    </source>
</evidence>
<dbReference type="Proteomes" id="UP000305848">
    <property type="component" value="Unassembled WGS sequence"/>
</dbReference>
<comment type="caution">
    <text evidence="9">The sequence shown here is derived from an EMBL/GenBank/DDBJ whole genome shotgun (WGS) entry which is preliminary data.</text>
</comment>
<dbReference type="PANTHER" id="PTHR38050">
    <property type="match status" value="1"/>
</dbReference>
<dbReference type="SUPFAM" id="SSF53474">
    <property type="entry name" value="alpha/beta-Hydrolases"/>
    <property type="match status" value="1"/>
</dbReference>
<evidence type="ECO:0000313" key="10">
    <source>
        <dbReference type="Proteomes" id="UP000305848"/>
    </source>
</evidence>
<evidence type="ECO:0000313" key="9">
    <source>
        <dbReference type="EMBL" id="TKK70299.1"/>
    </source>
</evidence>
<dbReference type="PANTHER" id="PTHR38050:SF2">
    <property type="entry name" value="FERULOYL ESTERASE C-RELATED"/>
    <property type="match status" value="1"/>
</dbReference>
<dbReference type="RefSeq" id="WP_137260844.1">
    <property type="nucleotide sequence ID" value="NZ_SZQL01000003.1"/>
</dbReference>
<evidence type="ECO:0000256" key="1">
    <source>
        <dbReference type="ARBA" id="ARBA00004613"/>
    </source>
</evidence>
<keyword evidence="2" id="KW-0964">Secreted</keyword>
<dbReference type="OrthoDB" id="699118at2"/>